<dbReference type="PIRSF" id="PIRSF005719">
    <property type="entry name" value="SMC"/>
    <property type="match status" value="1"/>
</dbReference>
<dbReference type="GO" id="GO:0005634">
    <property type="term" value="C:nucleus"/>
    <property type="evidence" value="ECO:0007669"/>
    <property type="project" value="UniProtKB-SubCell"/>
</dbReference>
<dbReference type="InterPro" id="IPR036277">
    <property type="entry name" value="SMC_hinge_sf"/>
</dbReference>
<evidence type="ECO:0000256" key="8">
    <source>
        <dbReference type="ARBA" id="ARBA00023067"/>
    </source>
</evidence>
<keyword evidence="10" id="KW-0131">Cell cycle</keyword>
<dbReference type="SUPFAM" id="SSF57997">
    <property type="entry name" value="Tropomyosin"/>
    <property type="match status" value="1"/>
</dbReference>
<dbReference type="OrthoDB" id="5575062at2759"/>
<gene>
    <name evidence="15" type="ORF">APZ42_034438</name>
</gene>
<dbReference type="GO" id="GO:0016887">
    <property type="term" value="F:ATP hydrolysis activity"/>
    <property type="evidence" value="ECO:0007669"/>
    <property type="project" value="InterPro"/>
</dbReference>
<evidence type="ECO:0000256" key="12">
    <source>
        <dbReference type="SAM" id="Coils"/>
    </source>
</evidence>
<dbReference type="EMBL" id="LRGB01003375">
    <property type="protein sequence ID" value="KZS02992.1"/>
    <property type="molecule type" value="Genomic_DNA"/>
</dbReference>
<evidence type="ECO:0000256" key="5">
    <source>
        <dbReference type="ARBA" id="ARBA00022776"/>
    </source>
</evidence>
<dbReference type="SUPFAM" id="SSF75553">
    <property type="entry name" value="Smc hinge domain"/>
    <property type="match status" value="1"/>
</dbReference>
<evidence type="ECO:0000256" key="10">
    <source>
        <dbReference type="ARBA" id="ARBA00023306"/>
    </source>
</evidence>
<comment type="caution">
    <text evidence="15">The sequence shown here is derived from an EMBL/GenBank/DDBJ whole genome shotgun (WGS) entry which is preliminary data.</text>
</comment>
<evidence type="ECO:0000256" key="4">
    <source>
        <dbReference type="ARBA" id="ARBA00022741"/>
    </source>
</evidence>
<feature type="domain" description="SMC hinge" evidence="14">
    <location>
        <begin position="610"/>
        <end position="726"/>
    </location>
</feature>
<dbReference type="SUPFAM" id="SSF52540">
    <property type="entry name" value="P-loop containing nucleoside triphosphate hydrolases"/>
    <property type="match status" value="1"/>
</dbReference>
<name>A0A164K6Q2_9CRUS</name>
<feature type="compositionally biased region" description="Basic and acidic residues" evidence="13">
    <location>
        <begin position="23"/>
        <end position="34"/>
    </location>
</feature>
<evidence type="ECO:0000313" key="15">
    <source>
        <dbReference type="EMBL" id="KZS02992.1"/>
    </source>
</evidence>
<evidence type="ECO:0000256" key="2">
    <source>
        <dbReference type="ARBA" id="ARBA00006005"/>
    </source>
</evidence>
<dbReference type="PANTHER" id="PTHR18937:SF172">
    <property type="entry name" value="STRUCTURAL MAINTENANCE OF CHROMOSOMES PROTEIN"/>
    <property type="match status" value="1"/>
</dbReference>
<feature type="compositionally biased region" description="Acidic residues" evidence="13">
    <location>
        <begin position="35"/>
        <end position="51"/>
    </location>
</feature>
<evidence type="ECO:0000256" key="7">
    <source>
        <dbReference type="ARBA" id="ARBA00023054"/>
    </source>
</evidence>
<dbReference type="Gene3D" id="3.40.50.300">
    <property type="entry name" value="P-loop containing nucleotide triphosphate hydrolases"/>
    <property type="match status" value="2"/>
</dbReference>
<dbReference type="GO" id="GO:0005524">
    <property type="term" value="F:ATP binding"/>
    <property type="evidence" value="ECO:0007669"/>
    <property type="project" value="UniProtKB-KW"/>
</dbReference>
<dbReference type="InterPro" id="IPR010935">
    <property type="entry name" value="SMC_hinge"/>
</dbReference>
<feature type="coiled-coil region" evidence="12">
    <location>
        <begin position="771"/>
        <end position="1040"/>
    </location>
</feature>
<keyword evidence="8" id="KW-0226">DNA condensation</keyword>
<dbReference type="FunFam" id="3.40.50.300:FF:000481">
    <property type="entry name" value="Structural maintenance of chromosomes 4"/>
    <property type="match status" value="1"/>
</dbReference>
<evidence type="ECO:0000256" key="13">
    <source>
        <dbReference type="SAM" id="MobiDB-lite"/>
    </source>
</evidence>
<feature type="region of interest" description="Disordered" evidence="13">
    <location>
        <begin position="1287"/>
        <end position="1311"/>
    </location>
</feature>
<keyword evidence="7 12" id="KW-0175">Coiled coil</keyword>
<keyword evidence="16" id="KW-1185">Reference proteome</keyword>
<proteinExistence type="inferred from homology"/>
<organism evidence="15 16">
    <name type="scientific">Daphnia magna</name>
    <dbReference type="NCBI Taxonomy" id="35525"/>
    <lineage>
        <taxon>Eukaryota</taxon>
        <taxon>Metazoa</taxon>
        <taxon>Ecdysozoa</taxon>
        <taxon>Arthropoda</taxon>
        <taxon>Crustacea</taxon>
        <taxon>Branchiopoda</taxon>
        <taxon>Diplostraca</taxon>
        <taxon>Cladocera</taxon>
        <taxon>Anomopoda</taxon>
        <taxon>Daphniidae</taxon>
        <taxon>Daphnia</taxon>
    </lineage>
</organism>
<feature type="region of interest" description="Disordered" evidence="13">
    <location>
        <begin position="1"/>
        <end position="61"/>
    </location>
</feature>
<dbReference type="GO" id="GO:0051301">
    <property type="term" value="P:cell division"/>
    <property type="evidence" value="ECO:0007669"/>
    <property type="project" value="UniProtKB-KW"/>
</dbReference>
<evidence type="ECO:0000256" key="9">
    <source>
        <dbReference type="ARBA" id="ARBA00023242"/>
    </source>
</evidence>
<keyword evidence="6" id="KW-0067">ATP-binding</keyword>
<evidence type="ECO:0000313" key="16">
    <source>
        <dbReference type="Proteomes" id="UP000076858"/>
    </source>
</evidence>
<evidence type="ECO:0000256" key="3">
    <source>
        <dbReference type="ARBA" id="ARBA00022618"/>
    </source>
</evidence>
<keyword evidence="5" id="KW-0498">Mitosis</keyword>
<dbReference type="FunFam" id="3.40.50.300:FF:000585">
    <property type="entry name" value="Structural maintenance of chromosomes 4"/>
    <property type="match status" value="1"/>
</dbReference>
<dbReference type="GO" id="GO:0007076">
    <property type="term" value="P:mitotic chromosome condensation"/>
    <property type="evidence" value="ECO:0007669"/>
    <property type="project" value="TreeGrafter"/>
</dbReference>
<dbReference type="Pfam" id="PF06470">
    <property type="entry name" value="SMC_hinge"/>
    <property type="match status" value="1"/>
</dbReference>
<dbReference type="STRING" id="35525.A0A164K6Q2"/>
<dbReference type="InterPro" id="IPR024704">
    <property type="entry name" value="SMC"/>
</dbReference>
<feature type="coiled-coil region" evidence="12">
    <location>
        <begin position="324"/>
        <end position="383"/>
    </location>
</feature>
<keyword evidence="9 11" id="KW-0539">Nucleus</keyword>
<reference evidence="15 16" key="1">
    <citation type="submission" date="2016-03" db="EMBL/GenBank/DDBJ databases">
        <title>EvidentialGene: Evidence-directed Construction of Genes on Genomes.</title>
        <authorList>
            <person name="Gilbert D.G."/>
            <person name="Choi J.-H."/>
            <person name="Mockaitis K."/>
            <person name="Colbourne J."/>
            <person name="Pfrender M."/>
        </authorList>
    </citation>
    <scope>NUCLEOTIDE SEQUENCE [LARGE SCALE GENOMIC DNA]</scope>
    <source>
        <strain evidence="15 16">Xinb3</strain>
        <tissue evidence="15">Complete organism</tissue>
    </source>
</reference>
<dbReference type="Gene3D" id="1.20.1060.20">
    <property type="match status" value="1"/>
</dbReference>
<evidence type="ECO:0000259" key="14">
    <source>
        <dbReference type="SMART" id="SM00968"/>
    </source>
</evidence>
<evidence type="ECO:0000256" key="6">
    <source>
        <dbReference type="ARBA" id="ARBA00022840"/>
    </source>
</evidence>
<evidence type="ECO:0000256" key="11">
    <source>
        <dbReference type="PIRNR" id="PIRNR005719"/>
    </source>
</evidence>
<feature type="compositionally biased region" description="Basic and acidic residues" evidence="13">
    <location>
        <begin position="552"/>
        <end position="572"/>
    </location>
</feature>
<comment type="similarity">
    <text evidence="2">Belongs to the SMC family. SMC4 subfamily.</text>
</comment>
<dbReference type="Gene3D" id="3.30.70.1620">
    <property type="match status" value="1"/>
</dbReference>
<protein>
    <recommendedName>
        <fullName evidence="11">Structural maintenance of chromosomes protein</fullName>
    </recommendedName>
</protein>
<feature type="compositionally biased region" description="Basic and acidic residues" evidence="13">
    <location>
        <begin position="1"/>
        <end position="16"/>
    </location>
</feature>
<keyword evidence="3" id="KW-0132">Cell division</keyword>
<dbReference type="SMART" id="SM00968">
    <property type="entry name" value="SMC_hinge"/>
    <property type="match status" value="1"/>
</dbReference>
<feature type="region of interest" description="Disordered" evidence="13">
    <location>
        <begin position="525"/>
        <end position="572"/>
    </location>
</feature>
<evidence type="ECO:0000256" key="1">
    <source>
        <dbReference type="ARBA" id="ARBA00004123"/>
    </source>
</evidence>
<feature type="compositionally biased region" description="Polar residues" evidence="13">
    <location>
        <begin position="1290"/>
        <end position="1311"/>
    </location>
</feature>
<dbReference type="InterPro" id="IPR003395">
    <property type="entry name" value="RecF/RecN/SMC_N"/>
</dbReference>
<dbReference type="GO" id="GO:0000796">
    <property type="term" value="C:condensin complex"/>
    <property type="evidence" value="ECO:0007669"/>
    <property type="project" value="TreeGrafter"/>
</dbReference>
<sequence>MPPGKNRLDNVEPVAEKRRKKSREPATDQLKDPDADVESEAEDVEEDDDGDAGTHIGGIYIPPRPAPACTMDANGPRLVITHIDNINFKSYAGKQVLGPFHKSFTSIIGPNGSGKSNVIDSMLFVFGYRAQKIRSKSVAVLIHNSENHPNVQSCSVAVHFQMIEDINDDDFSVVPGSQFVVSRTAFKVDNSSFYQVNGKRVQFKHVAKLLRNQGIDLDHNRFLILQGEVEQIAMMKPKAPNEHEGGMLEFLEDIMGTSRYKEPTEILSQRVETLNTQRTEKLNRVKLVEKEKDELEGPKNEAMAYIKLENEHAQLKFNLQQLYHHQALKVIADSERKKEKVNEEMGDLKSRLEELTKFKAEKNKEFKECSKEYENAHDKLEKSVAKVASLIKEDEKMVEDYKLINTSRKKAKETIITEKAKLEELNKIPERNTKEIEEIEKVLADLEKKKEKEEKHVNEIMANLHTETQGLQDEKQKFELELLQLKKAVNETQAQMNVAQSELDIYLSTEKKEKGNLDSMKEQLEKVTTNSTERRRNLQELEGNQPNWAKSLSDKQAELQKITNEDSQKSEELRNIRIRLEQSRSTFSANNSRGRVLDSLMEQKRKGTLPGIFGRLGDLGAIDEKYDVAISTGCGSLDHVLVDTVDTAQKCIQYLKQSNLGRGSFLALEKVQHLMNAANRSVEYPENVPRLYDLIRVKDERVKPAFYHGVRETLVATDLDQATRIGYGRVRYRIITLKGDLIEPAGTMSGGGKTCLRGKMGRNVTTDTSGSEVSARDIALMEEKMQKLNEECSQLRQRRQTLEDELVELTKSTRQGTTNLQKWNMEIKALEEQQKALKEQITIQSTKVADSMADKKRVKAMEAAIAEKRKDYDAANETASKIETKVQKVHSKIMELTEGKMNKAREKLDAVTSQIAKLSTEKTKLGVAIKTSERNSKKSQDKIATLEQEVKDAENELRQLQERRKEIEQEAMSVKTSQETLEATEKEMKQKLTIFKAELDAALKEENKVRAEKIDYDQKMEKFEEAIASHRAKAEHWKREMGKIKLQAIDGNPAPELKLIAEEDMDAIRVDTFQNQITRTEAELAKMSPNLQAIADYRKKEEIYLARVAELDDVTRQRDEERKNVDTLRKARLSEFMEGFAIITTKLKELYQMITLGGDAELELVDSLDPFSEGIVFSVRPPKKTWKNISNLSGGEKTLSSLALVFALHYYKPTPLYVMDEIDAALDFKNVSIVGNYIKERTRNAQFIIISLRSNMFELADRLVGIYKTHNTTKSVAINPNTIEKRSEIENSNPATNSQTNTPPVSTMTVA</sequence>
<keyword evidence="4" id="KW-0547">Nucleotide-binding</keyword>
<accession>A0A164K6Q2</accession>
<dbReference type="PANTHER" id="PTHR18937">
    <property type="entry name" value="STRUCTURAL MAINTENANCE OF CHROMOSOMES SMC FAMILY MEMBER"/>
    <property type="match status" value="1"/>
</dbReference>
<dbReference type="InterPro" id="IPR027417">
    <property type="entry name" value="P-loop_NTPase"/>
</dbReference>
<comment type="subcellular location">
    <subcellularLocation>
        <location evidence="1 11">Nucleus</location>
    </subcellularLocation>
</comment>
<dbReference type="Pfam" id="PF02463">
    <property type="entry name" value="SMC_N"/>
    <property type="match status" value="1"/>
</dbReference>
<dbReference type="Proteomes" id="UP000076858">
    <property type="component" value="Unassembled WGS sequence"/>
</dbReference>